<evidence type="ECO:0000313" key="6">
    <source>
        <dbReference type="EMBL" id="CAB4936037.1"/>
    </source>
</evidence>
<dbReference type="GO" id="GO:0035435">
    <property type="term" value="P:phosphate ion transmembrane transport"/>
    <property type="evidence" value="ECO:0007669"/>
    <property type="project" value="InterPro"/>
</dbReference>
<sequence>MRTRTFAAFGASAVLALGVTACGSDDNTDSTTAASGATSTASAEATPSFSGSINAGGSTFAKPVYDTWGSKLKAQGLSFNYAGTGSGAGIAGVTDGTLDFGGSDSATDDDELKAAEKKNGTVLNIPMFFGAVTASYNVEGVETGLKLDGETLANIFLGDVTTWNDKQIADQNPGVDLPSSKITVVHRSDESGTTKAFLSYLGAYSKKWEDGPGVDKSVKWPTGTGAKGNDGVAAAIKQTPNSIGYVEQAYALNNNFTYAALKNAAGNYVDPTLESVSAAGDSAEVPEDLRFSIGNAPGDQTYPDASATFVVVAKDLCKAGKTEAVAKDIKGFLTYGLNAGQEEAKKLAYAPLPESVKTKALAAVDSLECNGAPIAATR</sequence>
<name>A0A6J7J0B0_9ZZZZ</name>
<evidence type="ECO:0000256" key="3">
    <source>
        <dbReference type="ARBA" id="ARBA00022592"/>
    </source>
</evidence>
<dbReference type="GO" id="GO:0042301">
    <property type="term" value="F:phosphate ion binding"/>
    <property type="evidence" value="ECO:0007669"/>
    <property type="project" value="InterPro"/>
</dbReference>
<organism evidence="6">
    <name type="scientific">freshwater metagenome</name>
    <dbReference type="NCBI Taxonomy" id="449393"/>
    <lineage>
        <taxon>unclassified sequences</taxon>
        <taxon>metagenomes</taxon>
        <taxon>ecological metagenomes</taxon>
    </lineage>
</organism>
<dbReference type="Gene3D" id="3.40.190.10">
    <property type="entry name" value="Periplasmic binding protein-like II"/>
    <property type="match status" value="2"/>
</dbReference>
<protein>
    <submittedName>
        <fullName evidence="6">Unannotated protein</fullName>
    </submittedName>
</protein>
<evidence type="ECO:0000256" key="2">
    <source>
        <dbReference type="ARBA" id="ARBA00022448"/>
    </source>
</evidence>
<dbReference type="PANTHER" id="PTHR42996:SF1">
    <property type="entry name" value="PHOSPHATE-BINDING PROTEIN PSTS"/>
    <property type="match status" value="1"/>
</dbReference>
<dbReference type="CDD" id="cd13565">
    <property type="entry name" value="PBP2_PstS"/>
    <property type="match status" value="1"/>
</dbReference>
<feature type="compositionally biased region" description="Low complexity" evidence="4">
    <location>
        <begin position="29"/>
        <end position="48"/>
    </location>
</feature>
<gene>
    <name evidence="6" type="ORF">UFOPK3564_02651</name>
</gene>
<dbReference type="PANTHER" id="PTHR42996">
    <property type="entry name" value="PHOSPHATE-BINDING PROTEIN PSTS"/>
    <property type="match status" value="1"/>
</dbReference>
<keyword evidence="2" id="KW-0813">Transport</keyword>
<keyword evidence="3" id="KW-0592">Phosphate transport</keyword>
<dbReference type="PROSITE" id="PS51257">
    <property type="entry name" value="PROKAR_LIPOPROTEIN"/>
    <property type="match status" value="1"/>
</dbReference>
<proteinExistence type="inferred from homology"/>
<dbReference type="NCBIfam" id="TIGR00975">
    <property type="entry name" value="3a0107s03"/>
    <property type="match status" value="1"/>
</dbReference>
<dbReference type="InterPro" id="IPR024370">
    <property type="entry name" value="PBP_domain"/>
</dbReference>
<dbReference type="SUPFAM" id="SSF53850">
    <property type="entry name" value="Periplasmic binding protein-like II"/>
    <property type="match status" value="1"/>
</dbReference>
<feature type="region of interest" description="Disordered" evidence="4">
    <location>
        <begin position="28"/>
        <end position="48"/>
    </location>
</feature>
<dbReference type="AlphaFoldDB" id="A0A6J7J0B0"/>
<evidence type="ECO:0000256" key="1">
    <source>
        <dbReference type="ARBA" id="ARBA00008725"/>
    </source>
</evidence>
<dbReference type="PIRSF" id="PIRSF002756">
    <property type="entry name" value="PstS"/>
    <property type="match status" value="1"/>
</dbReference>
<dbReference type="InterPro" id="IPR005673">
    <property type="entry name" value="ABC_phos-bd_PstS"/>
</dbReference>
<comment type="similarity">
    <text evidence="1">Belongs to the PstS family.</text>
</comment>
<feature type="domain" description="PBP" evidence="5">
    <location>
        <begin position="44"/>
        <end position="335"/>
    </location>
</feature>
<dbReference type="GO" id="GO:0043190">
    <property type="term" value="C:ATP-binding cassette (ABC) transporter complex"/>
    <property type="evidence" value="ECO:0007669"/>
    <property type="project" value="InterPro"/>
</dbReference>
<reference evidence="6" key="1">
    <citation type="submission" date="2020-05" db="EMBL/GenBank/DDBJ databases">
        <authorList>
            <person name="Chiriac C."/>
            <person name="Salcher M."/>
            <person name="Ghai R."/>
            <person name="Kavagutti S V."/>
        </authorList>
    </citation>
    <scope>NUCLEOTIDE SEQUENCE</scope>
</reference>
<accession>A0A6J7J0B0</accession>
<dbReference type="InterPro" id="IPR050962">
    <property type="entry name" value="Phosphate-bind_PstS"/>
</dbReference>
<dbReference type="Pfam" id="PF12849">
    <property type="entry name" value="PBP_like_2"/>
    <property type="match status" value="1"/>
</dbReference>
<dbReference type="EMBL" id="CAFBMK010000200">
    <property type="protein sequence ID" value="CAB4936037.1"/>
    <property type="molecule type" value="Genomic_DNA"/>
</dbReference>
<evidence type="ECO:0000259" key="5">
    <source>
        <dbReference type="Pfam" id="PF12849"/>
    </source>
</evidence>
<evidence type="ECO:0000256" key="4">
    <source>
        <dbReference type="SAM" id="MobiDB-lite"/>
    </source>
</evidence>